<dbReference type="InterPro" id="IPR036317">
    <property type="entry name" value="Cullin_homology_sf"/>
</dbReference>
<comment type="similarity">
    <text evidence="1 4 5">Belongs to the cullin family.</text>
</comment>
<evidence type="ECO:0000313" key="8">
    <source>
        <dbReference type="Proteomes" id="UP000070444"/>
    </source>
</evidence>
<dbReference type="Proteomes" id="UP000070444">
    <property type="component" value="Unassembled WGS sequence"/>
</dbReference>
<dbReference type="InterPro" id="IPR059120">
    <property type="entry name" value="Cullin-like_AB"/>
</dbReference>
<dbReference type="SUPFAM" id="SSF75632">
    <property type="entry name" value="Cullin homology domain"/>
    <property type="match status" value="1"/>
</dbReference>
<evidence type="ECO:0000256" key="2">
    <source>
        <dbReference type="ARBA" id="ARBA00022499"/>
    </source>
</evidence>
<evidence type="ECO:0000256" key="1">
    <source>
        <dbReference type="ARBA" id="ARBA00006019"/>
    </source>
</evidence>
<dbReference type="InterPro" id="IPR016158">
    <property type="entry name" value="Cullin_homology"/>
</dbReference>
<dbReference type="InterPro" id="IPR001373">
    <property type="entry name" value="Cullin_N"/>
</dbReference>
<proteinExistence type="inferred from homology"/>
<organism evidence="7 8">
    <name type="scientific">Conidiobolus coronatus (strain ATCC 28846 / CBS 209.66 / NRRL 28638)</name>
    <name type="common">Delacroixia coronata</name>
    <dbReference type="NCBI Taxonomy" id="796925"/>
    <lineage>
        <taxon>Eukaryota</taxon>
        <taxon>Fungi</taxon>
        <taxon>Fungi incertae sedis</taxon>
        <taxon>Zoopagomycota</taxon>
        <taxon>Entomophthoromycotina</taxon>
        <taxon>Entomophthoromycetes</taxon>
        <taxon>Entomophthorales</taxon>
        <taxon>Ancylistaceae</taxon>
        <taxon>Conidiobolus</taxon>
    </lineage>
</organism>
<evidence type="ECO:0000313" key="7">
    <source>
        <dbReference type="EMBL" id="KXN67492.1"/>
    </source>
</evidence>
<protein>
    <submittedName>
        <fullName evidence="7">Cullin-domain-containing protein</fullName>
    </submittedName>
</protein>
<dbReference type="InterPro" id="IPR019559">
    <property type="entry name" value="Cullin_neddylation_domain"/>
</dbReference>
<dbReference type="OMA" id="KCINLMK"/>
<dbReference type="InterPro" id="IPR016159">
    <property type="entry name" value="Cullin_repeat-like_dom_sf"/>
</dbReference>
<dbReference type="FunFam" id="1.10.10.10:FF:000014">
    <property type="entry name" value="Cullin 1"/>
    <property type="match status" value="1"/>
</dbReference>
<dbReference type="STRING" id="796925.A0A137NXS7"/>
<keyword evidence="8" id="KW-1185">Reference proteome</keyword>
<evidence type="ECO:0000259" key="6">
    <source>
        <dbReference type="PROSITE" id="PS50069"/>
    </source>
</evidence>
<keyword evidence="3" id="KW-0832">Ubl conjugation</keyword>
<sequence length="757" mass="88144">MNPNSRESKKHYFKQLETAITLIFSKKHTILKFEECYRSGYNIVQYHSKDELITFYKNLLQTLLTQVITQKLSSYFSINETDDAEEGEGSGSVILSKDIRFLIQLGEIWSDYQLGLNRIASILLYLDNRLKRDKSQTLNEIGLMIFYKCAIKNSKLDLLRLIKELLKMEIQKERKGEFIERNPLINTTQMFITLSKSFYEEYLESYIIEFSREYYRAEGKRLDDENSPLIFINAVYKFTNDEKDRCNSYLASSTLPKLLSLIDDECLTPYLANNIKNETGGLKVMLEQNAKEDLSKLFSISIRVPDLSLPALVSEFKSYLLARGSAINSEIQEKVKEPQLQLALKWTENFLNLTHWADKICEESFKDNLKIIAGCNEAFIQLINSLERAPEFISLFIDHNMREDFKRKGDSNIEPILDNAVNLFRFLEDKDIFEKYYKSHLAKRLLTNSMSSTQSDAFQDSEKIMITKLQAECGFQFTMKIEGMFKDVQYSSELTKRFKESRENIDEALPFQFNLSILTNTFWPISSQQPVKLNDEMSGLLNKFSQFYKAEFSGRKLEWITHFGSGELKMNGAKDPHDLMVNSNQLIVLMLFNDEESEGNEGLSYEQILSQTQLEELDLQRTLQSLSCGKFKILQKSSKTKNILPTDKFKFNSNFTNPQYKIKIPMVSGRIEGSKELLKTREEIDETRKYLIDASIVRTMKDRKVLSLNLLIVQVTGQLKGKFKLSPNQIKLRIENLVEREYLIRDEEDRTLFKYLA</sequence>
<dbReference type="SUPFAM" id="SSF46785">
    <property type="entry name" value="Winged helix' DNA-binding domain"/>
    <property type="match status" value="1"/>
</dbReference>
<evidence type="ECO:0000256" key="5">
    <source>
        <dbReference type="RuleBase" id="RU003829"/>
    </source>
</evidence>
<dbReference type="SUPFAM" id="SSF74788">
    <property type="entry name" value="Cullin repeat-like"/>
    <property type="match status" value="1"/>
</dbReference>
<gene>
    <name evidence="7" type="ORF">CONCODRAFT_80123</name>
</gene>
<keyword evidence="2" id="KW-1017">Isopeptide bond</keyword>
<dbReference type="SMART" id="SM00884">
    <property type="entry name" value="Cullin_Nedd8"/>
    <property type="match status" value="1"/>
</dbReference>
<evidence type="ECO:0000256" key="3">
    <source>
        <dbReference type="ARBA" id="ARBA00022843"/>
    </source>
</evidence>
<dbReference type="EMBL" id="KQ964633">
    <property type="protein sequence ID" value="KXN67492.1"/>
    <property type="molecule type" value="Genomic_DNA"/>
</dbReference>
<dbReference type="Gene3D" id="3.30.230.130">
    <property type="entry name" value="Cullin, Chain C, Domain 2"/>
    <property type="match status" value="1"/>
</dbReference>
<dbReference type="AlphaFoldDB" id="A0A137NXS7"/>
<dbReference type="Gene3D" id="1.20.1310.10">
    <property type="entry name" value="Cullin Repeats"/>
    <property type="match status" value="4"/>
</dbReference>
<accession>A0A137NXS7</accession>
<reference evidence="7 8" key="1">
    <citation type="journal article" date="2015" name="Genome Biol. Evol.">
        <title>Phylogenomic analyses indicate that early fungi evolved digesting cell walls of algal ancestors of land plants.</title>
        <authorList>
            <person name="Chang Y."/>
            <person name="Wang S."/>
            <person name="Sekimoto S."/>
            <person name="Aerts A.L."/>
            <person name="Choi C."/>
            <person name="Clum A."/>
            <person name="LaButti K.M."/>
            <person name="Lindquist E.A."/>
            <person name="Yee Ngan C."/>
            <person name="Ohm R.A."/>
            <person name="Salamov A.A."/>
            <person name="Grigoriev I.V."/>
            <person name="Spatafora J.W."/>
            <person name="Berbee M.L."/>
        </authorList>
    </citation>
    <scope>NUCLEOTIDE SEQUENCE [LARGE SCALE GENOMIC DNA]</scope>
    <source>
        <strain evidence="7 8">NRRL 28638</strain>
    </source>
</reference>
<feature type="domain" description="Cullin family profile" evidence="6">
    <location>
        <begin position="388"/>
        <end position="627"/>
    </location>
</feature>
<dbReference type="Gene3D" id="1.10.10.10">
    <property type="entry name" value="Winged helix-like DNA-binding domain superfamily/Winged helix DNA-binding domain"/>
    <property type="match status" value="1"/>
</dbReference>
<name>A0A137NXS7_CONC2</name>
<evidence type="ECO:0000256" key="4">
    <source>
        <dbReference type="PROSITE-ProRule" id="PRU00330"/>
    </source>
</evidence>
<dbReference type="SMART" id="SM00182">
    <property type="entry name" value="CULLIN"/>
    <property type="match status" value="1"/>
</dbReference>
<dbReference type="OrthoDB" id="27073at2759"/>
<dbReference type="InterPro" id="IPR045093">
    <property type="entry name" value="Cullin"/>
</dbReference>
<dbReference type="FunFam" id="1.20.1310.10:FF:000002">
    <property type="entry name" value="cullin-3 isoform X1"/>
    <property type="match status" value="1"/>
</dbReference>
<dbReference type="GO" id="GO:0006511">
    <property type="term" value="P:ubiquitin-dependent protein catabolic process"/>
    <property type="evidence" value="ECO:0007669"/>
    <property type="project" value="InterPro"/>
</dbReference>
<dbReference type="GO" id="GO:0031625">
    <property type="term" value="F:ubiquitin protein ligase binding"/>
    <property type="evidence" value="ECO:0007669"/>
    <property type="project" value="InterPro"/>
</dbReference>
<dbReference type="Pfam" id="PF00888">
    <property type="entry name" value="Cullin"/>
    <property type="match status" value="1"/>
</dbReference>
<dbReference type="InterPro" id="IPR036388">
    <property type="entry name" value="WH-like_DNA-bd_sf"/>
</dbReference>
<dbReference type="Pfam" id="PF10557">
    <property type="entry name" value="Cullin_Nedd8"/>
    <property type="match status" value="1"/>
</dbReference>
<dbReference type="Pfam" id="PF26557">
    <property type="entry name" value="Cullin_AB"/>
    <property type="match status" value="1"/>
</dbReference>
<dbReference type="InterPro" id="IPR036390">
    <property type="entry name" value="WH_DNA-bd_sf"/>
</dbReference>
<dbReference type="PANTHER" id="PTHR11932">
    <property type="entry name" value="CULLIN"/>
    <property type="match status" value="1"/>
</dbReference>
<dbReference type="PROSITE" id="PS50069">
    <property type="entry name" value="CULLIN_2"/>
    <property type="match status" value="1"/>
</dbReference>